<name>A0AAE0EFX9_9ROSI</name>
<accession>A0AAE0EFX9</accession>
<comment type="caution">
    <text evidence="1">The sequence shown here is derived from an EMBL/GenBank/DDBJ whole genome shotgun (WGS) entry which is preliminary data.</text>
</comment>
<evidence type="ECO:0000313" key="1">
    <source>
        <dbReference type="EMBL" id="KAK3226911.1"/>
    </source>
</evidence>
<dbReference type="InterPro" id="IPR045249">
    <property type="entry name" value="HARBI1-like"/>
</dbReference>
<dbReference type="PANTHER" id="PTHR22930:SF221">
    <property type="entry name" value="NUCLEASE HARBI1"/>
    <property type="match status" value="1"/>
</dbReference>
<dbReference type="EMBL" id="JANJYJ010000002">
    <property type="protein sequence ID" value="KAK3226911.1"/>
    <property type="molecule type" value="Genomic_DNA"/>
</dbReference>
<gene>
    <name evidence="1" type="ORF">Dsin_006773</name>
</gene>
<dbReference type="Proteomes" id="UP001281410">
    <property type="component" value="Unassembled WGS sequence"/>
</dbReference>
<proteinExistence type="predicted"/>
<dbReference type="PANTHER" id="PTHR22930">
    <property type="match status" value="1"/>
</dbReference>
<sequence>MPRFKNCIGAIDGVHIQVSISPCDQIPYIGRKRIPTQNVMDVCNFDMQYTFACAWWECSAYDSRVFLTALRDPQSKFSKPPNGVKNQPVTKKYLIMHILHSRASLSALLGYGKRWSILRDMPILKEYLDEVIQKAMEITNKTHETSLKRFDEEEPEIHESAKQLAPWDENELMLNLNELIQKVNQII</sequence>
<evidence type="ECO:0008006" key="3">
    <source>
        <dbReference type="Google" id="ProtNLM"/>
    </source>
</evidence>
<evidence type="ECO:0000313" key="2">
    <source>
        <dbReference type="Proteomes" id="UP001281410"/>
    </source>
</evidence>
<keyword evidence="2" id="KW-1185">Reference proteome</keyword>
<reference evidence="1" key="1">
    <citation type="journal article" date="2023" name="Plant J.">
        <title>Genome sequences and population genomics provide insights into the demographic history, inbreeding, and mutation load of two 'living fossil' tree species of Dipteronia.</title>
        <authorList>
            <person name="Feng Y."/>
            <person name="Comes H.P."/>
            <person name="Chen J."/>
            <person name="Zhu S."/>
            <person name="Lu R."/>
            <person name="Zhang X."/>
            <person name="Li P."/>
            <person name="Qiu J."/>
            <person name="Olsen K.M."/>
            <person name="Qiu Y."/>
        </authorList>
    </citation>
    <scope>NUCLEOTIDE SEQUENCE</scope>
    <source>
        <strain evidence="1">NBL</strain>
    </source>
</reference>
<dbReference type="AlphaFoldDB" id="A0AAE0EFX9"/>
<protein>
    <recommendedName>
        <fullName evidence="3">DDE Tnp4 domain-containing protein</fullName>
    </recommendedName>
</protein>
<organism evidence="1 2">
    <name type="scientific">Dipteronia sinensis</name>
    <dbReference type="NCBI Taxonomy" id="43782"/>
    <lineage>
        <taxon>Eukaryota</taxon>
        <taxon>Viridiplantae</taxon>
        <taxon>Streptophyta</taxon>
        <taxon>Embryophyta</taxon>
        <taxon>Tracheophyta</taxon>
        <taxon>Spermatophyta</taxon>
        <taxon>Magnoliopsida</taxon>
        <taxon>eudicotyledons</taxon>
        <taxon>Gunneridae</taxon>
        <taxon>Pentapetalae</taxon>
        <taxon>rosids</taxon>
        <taxon>malvids</taxon>
        <taxon>Sapindales</taxon>
        <taxon>Sapindaceae</taxon>
        <taxon>Hippocastanoideae</taxon>
        <taxon>Acereae</taxon>
        <taxon>Dipteronia</taxon>
    </lineage>
</organism>